<evidence type="ECO:0000256" key="2">
    <source>
        <dbReference type="ARBA" id="ARBA00022679"/>
    </source>
</evidence>
<keyword evidence="9" id="KW-1185">Reference proteome</keyword>
<dbReference type="AlphaFoldDB" id="A0A0B3W0W6"/>
<dbReference type="EC" id="2.7.1.144" evidence="6"/>
<keyword evidence="4 8" id="KW-0418">Kinase</keyword>
<dbReference type="SUPFAM" id="SSF53613">
    <property type="entry name" value="Ribokinase-like"/>
    <property type="match status" value="1"/>
</dbReference>
<dbReference type="PANTHER" id="PTHR46566:SF1">
    <property type="entry name" value="1-PHOSPHOFRUCTOKINASE"/>
    <property type="match status" value="1"/>
</dbReference>
<comment type="similarity">
    <text evidence="1">Belongs to the carbohydrate kinase pfkB family.</text>
</comment>
<dbReference type="GO" id="GO:0008662">
    <property type="term" value="F:1-phosphofructokinase activity"/>
    <property type="evidence" value="ECO:0007669"/>
    <property type="project" value="InterPro"/>
</dbReference>
<proteinExistence type="inferred from homology"/>
<dbReference type="Pfam" id="PF00294">
    <property type="entry name" value="PfkB"/>
    <property type="match status" value="1"/>
</dbReference>
<name>A0A0B3W0W6_9FIRM</name>
<dbReference type="Gene3D" id="3.40.1190.20">
    <property type="match status" value="1"/>
</dbReference>
<evidence type="ECO:0000313" key="9">
    <source>
        <dbReference type="Proteomes" id="UP000031189"/>
    </source>
</evidence>
<evidence type="ECO:0000256" key="5">
    <source>
        <dbReference type="ARBA" id="ARBA00022840"/>
    </source>
</evidence>
<evidence type="ECO:0000259" key="7">
    <source>
        <dbReference type="Pfam" id="PF00294"/>
    </source>
</evidence>
<dbReference type="GO" id="GO:0009024">
    <property type="term" value="F:tagatose-6-phosphate kinase activity"/>
    <property type="evidence" value="ECO:0007669"/>
    <property type="project" value="UniProtKB-EC"/>
</dbReference>
<gene>
    <name evidence="8" type="ORF">QX51_00845</name>
</gene>
<dbReference type="GO" id="GO:0005829">
    <property type="term" value="C:cytosol"/>
    <property type="evidence" value="ECO:0007669"/>
    <property type="project" value="TreeGrafter"/>
</dbReference>
<dbReference type="GO" id="GO:2001059">
    <property type="term" value="P:D-tagatose 6-phosphate catabolic process"/>
    <property type="evidence" value="ECO:0007669"/>
    <property type="project" value="UniProtKB-UniPathway"/>
</dbReference>
<dbReference type="OrthoDB" id="9801219at2"/>
<sequence length="309" mass="34885">MIYTLTTNPAIDMNMCTNSIERKIVNRTHDVVYSPNGKGLNVSFVLKHFGVDSKVLGFFGGFSGKYIVDETRKKGIEIFPVEVEDTTRINIFLNDGEGEFKFVNSGSFVEKQKQEQMLRMIENFEDLEYLSISGSLPPGIDTSYYEEILRICEKKNIKVILDISSPKLKCLLKYKPFLIKPNDEEIADIFGIIVRDEEDIKDVLKYLHEQGAENIFLTLGEKGSYFYNGKNIYYASAHKVKLLSSACAGDSALAGFLSIWLEDVNNEANIEHALKRASATGANVAESNAIGDLKKVEEYMNEIKIRRVE</sequence>
<dbReference type="GO" id="GO:0005524">
    <property type="term" value="F:ATP binding"/>
    <property type="evidence" value="ECO:0007669"/>
    <property type="project" value="UniProtKB-KW"/>
</dbReference>
<feature type="domain" description="Carbohydrate kinase PfkB" evidence="7">
    <location>
        <begin position="11"/>
        <end position="287"/>
    </location>
</feature>
<dbReference type="EMBL" id="JWHR01000010">
    <property type="protein sequence ID" value="KHS58784.1"/>
    <property type="molecule type" value="Genomic_DNA"/>
</dbReference>
<dbReference type="InterPro" id="IPR029056">
    <property type="entry name" value="Ribokinase-like"/>
</dbReference>
<evidence type="ECO:0000256" key="6">
    <source>
        <dbReference type="PIRNR" id="PIRNR000535"/>
    </source>
</evidence>
<keyword evidence="5 6" id="KW-0067">ATP-binding</keyword>
<dbReference type="UniPathway" id="UPA00704">
    <property type="reaction ID" value="UER00715"/>
</dbReference>
<dbReference type="Proteomes" id="UP000031189">
    <property type="component" value="Unassembled WGS sequence"/>
</dbReference>
<dbReference type="GO" id="GO:0005988">
    <property type="term" value="P:lactose metabolic process"/>
    <property type="evidence" value="ECO:0007669"/>
    <property type="project" value="UniProtKB-KW"/>
</dbReference>
<dbReference type="NCBIfam" id="TIGR03828">
    <property type="entry name" value="pfkB"/>
    <property type="match status" value="1"/>
</dbReference>
<dbReference type="RefSeq" id="WP_039678008.1">
    <property type="nucleotide sequence ID" value="NZ_JWHR01000010.1"/>
</dbReference>
<keyword evidence="6" id="KW-0423">Lactose metabolism</keyword>
<accession>A0A0B3W0W6</accession>
<dbReference type="PIRSF" id="PIRSF000535">
    <property type="entry name" value="1PFK/6PFK/LacC"/>
    <property type="match status" value="1"/>
</dbReference>
<evidence type="ECO:0000313" key="8">
    <source>
        <dbReference type="EMBL" id="KHS58784.1"/>
    </source>
</evidence>
<dbReference type="InterPro" id="IPR011611">
    <property type="entry name" value="PfkB_dom"/>
</dbReference>
<reference evidence="8 9" key="1">
    <citation type="submission" date="2014-12" db="EMBL/GenBank/DDBJ databases">
        <title>Draft genome sequence of Terrisporobacter sp. 08-306576, isolated from the blood culture of a bacteremia patient.</title>
        <authorList>
            <person name="Lund L.C."/>
            <person name="Sydenham T.V."/>
            <person name="Hogh S.V."/>
            <person name="Skov M.N."/>
            <person name="Kemp M."/>
            <person name="Justesen U.S."/>
        </authorList>
    </citation>
    <scope>NUCLEOTIDE SEQUENCE [LARGE SCALE GENOMIC DNA]</scope>
    <source>
        <strain evidence="8 9">08-306576</strain>
    </source>
</reference>
<comment type="catalytic activity">
    <reaction evidence="6">
        <text>D-tagatofuranose 6-phosphate + ATP = D-tagatofuranose 1,6-bisphosphate + ADP + H(+)</text>
        <dbReference type="Rhea" id="RHEA:12420"/>
        <dbReference type="ChEBI" id="CHEBI:15378"/>
        <dbReference type="ChEBI" id="CHEBI:30616"/>
        <dbReference type="ChEBI" id="CHEBI:58694"/>
        <dbReference type="ChEBI" id="CHEBI:58695"/>
        <dbReference type="ChEBI" id="CHEBI:456216"/>
        <dbReference type="EC" id="2.7.1.144"/>
    </reaction>
</comment>
<dbReference type="InterPro" id="IPR022463">
    <property type="entry name" value="1-PFruKinase"/>
</dbReference>
<comment type="caution">
    <text evidence="8">The sequence shown here is derived from an EMBL/GenBank/DDBJ whole genome shotgun (WGS) entry which is preliminary data.</text>
</comment>
<comment type="pathway">
    <text evidence="6">Carbohydrate metabolism; D-tagatose 6-phosphate degradation; D-glyceraldehyde 3-phosphate and glycerone phosphate from D-tagatose 6-phosphate: step 1/2.</text>
</comment>
<evidence type="ECO:0000256" key="1">
    <source>
        <dbReference type="ARBA" id="ARBA00005380"/>
    </source>
</evidence>
<keyword evidence="2 6" id="KW-0808">Transferase</keyword>
<dbReference type="NCBIfam" id="TIGR03168">
    <property type="entry name" value="1-PFK"/>
    <property type="match status" value="1"/>
</dbReference>
<dbReference type="CDD" id="cd01164">
    <property type="entry name" value="FruK_PfkB_like"/>
    <property type="match status" value="1"/>
</dbReference>
<comment type="similarity">
    <text evidence="6">Belongs to the carbohydrate kinase PfkB family. LacC subfamily.</text>
</comment>
<dbReference type="STRING" id="1577792.QX51_00845"/>
<protein>
    <recommendedName>
        <fullName evidence="6">Tagatose-6-phosphate kinase</fullName>
        <ecNumber evidence="6">2.7.1.144</ecNumber>
    </recommendedName>
</protein>
<dbReference type="InterPro" id="IPR017583">
    <property type="entry name" value="Tagatose/fructose_Pkinase"/>
</dbReference>
<evidence type="ECO:0000256" key="4">
    <source>
        <dbReference type="ARBA" id="ARBA00022777"/>
    </source>
</evidence>
<organism evidence="8 9">
    <name type="scientific">Terrisporobacter othiniensis</name>
    <dbReference type="NCBI Taxonomy" id="1577792"/>
    <lineage>
        <taxon>Bacteria</taxon>
        <taxon>Bacillati</taxon>
        <taxon>Bacillota</taxon>
        <taxon>Clostridia</taxon>
        <taxon>Peptostreptococcales</taxon>
        <taxon>Peptostreptococcaceae</taxon>
        <taxon>Terrisporobacter</taxon>
    </lineage>
</organism>
<evidence type="ECO:0000256" key="3">
    <source>
        <dbReference type="ARBA" id="ARBA00022741"/>
    </source>
</evidence>
<keyword evidence="3 6" id="KW-0547">Nucleotide-binding</keyword>
<dbReference type="PANTHER" id="PTHR46566">
    <property type="entry name" value="1-PHOSPHOFRUCTOKINASE-RELATED"/>
    <property type="match status" value="1"/>
</dbReference>